<keyword evidence="4" id="KW-0143">Chaperone</keyword>
<evidence type="ECO:0000256" key="5">
    <source>
        <dbReference type="SAM" id="MobiDB-lite"/>
    </source>
</evidence>
<dbReference type="CDD" id="cd00446">
    <property type="entry name" value="GrpE"/>
    <property type="match status" value="1"/>
</dbReference>
<comment type="subcellular location">
    <subcellularLocation>
        <location evidence="1">Mitochondrion matrix</location>
    </subcellularLocation>
</comment>
<feature type="region of interest" description="Disordered" evidence="5">
    <location>
        <begin position="47"/>
        <end position="86"/>
    </location>
</feature>
<evidence type="ECO:0000313" key="7">
    <source>
        <dbReference type="Proteomes" id="UP001050691"/>
    </source>
</evidence>
<dbReference type="PANTHER" id="PTHR21237:SF23">
    <property type="entry name" value="GRPE PROTEIN HOMOLOG, MITOCHONDRIAL"/>
    <property type="match status" value="1"/>
</dbReference>
<reference evidence="6" key="1">
    <citation type="submission" date="2021-10" db="EMBL/GenBank/DDBJ databases">
        <title>De novo Genome Assembly of Clathrus columnatus (Basidiomycota, Fungi) Using Illumina and Nanopore Sequence Data.</title>
        <authorList>
            <person name="Ogiso-Tanaka E."/>
            <person name="Itagaki H."/>
            <person name="Hosoya T."/>
            <person name="Hosaka K."/>
        </authorList>
    </citation>
    <scope>NUCLEOTIDE SEQUENCE</scope>
    <source>
        <strain evidence="6">MO-923</strain>
    </source>
</reference>
<dbReference type="EMBL" id="BPWL01000007">
    <property type="protein sequence ID" value="GJJ12414.1"/>
    <property type="molecule type" value="Genomic_DNA"/>
</dbReference>
<dbReference type="GO" id="GO:0000774">
    <property type="term" value="F:adenyl-nucleotide exchange factor activity"/>
    <property type="evidence" value="ECO:0007669"/>
    <property type="project" value="InterPro"/>
</dbReference>
<comment type="caution">
    <text evidence="6">The sequence shown here is derived from an EMBL/GenBank/DDBJ whole genome shotgun (WGS) entry which is preliminary data.</text>
</comment>
<dbReference type="GO" id="GO:0006457">
    <property type="term" value="P:protein folding"/>
    <property type="evidence" value="ECO:0007669"/>
    <property type="project" value="InterPro"/>
</dbReference>
<dbReference type="PANTHER" id="PTHR21237">
    <property type="entry name" value="GRPE PROTEIN"/>
    <property type="match status" value="1"/>
</dbReference>
<evidence type="ECO:0000256" key="1">
    <source>
        <dbReference type="ARBA" id="ARBA00004305"/>
    </source>
</evidence>
<comment type="similarity">
    <text evidence="2">Belongs to the GrpE family.</text>
</comment>
<evidence type="ECO:0000256" key="2">
    <source>
        <dbReference type="ARBA" id="ARBA00009054"/>
    </source>
</evidence>
<dbReference type="GO" id="GO:0001405">
    <property type="term" value="C:PAM complex, Tim23 associated import motor"/>
    <property type="evidence" value="ECO:0007669"/>
    <property type="project" value="TreeGrafter"/>
</dbReference>
<dbReference type="AlphaFoldDB" id="A0AAV5AIB3"/>
<dbReference type="SUPFAM" id="SSF51064">
    <property type="entry name" value="Head domain of nucleotide exchange factor GrpE"/>
    <property type="match status" value="1"/>
</dbReference>
<feature type="region of interest" description="Disordered" evidence="5">
    <location>
        <begin position="156"/>
        <end position="176"/>
    </location>
</feature>
<dbReference type="Proteomes" id="UP001050691">
    <property type="component" value="Unassembled WGS sequence"/>
</dbReference>
<sequence length="270" mass="30172">MSLLRTFRKCYDLAPSYVSKSHSHYLPRNVVNVTRLKPVQLSHRFYSEAKPKENQNGSTQDNSQTSAPDSQNNLKTEPETSDTQKLDREAEFATQLQAKQDEIVELTGRLRYAQADFINLQRISAREKEQTKDFAISRFAADLLETADTLTMALRSVPPSNETTSNESSSSPAYFQRSTQTSDALLQGVEATHRILLQTLAKYGVKPFDPTGETFDPNRHEALYSAPIPGKPAGEILNCQKLGYMIRDRVLRAAQVGVAAEHPAEPKEGK</sequence>
<proteinExistence type="inferred from homology"/>
<evidence type="ECO:0000256" key="4">
    <source>
        <dbReference type="ARBA" id="ARBA00023186"/>
    </source>
</evidence>
<feature type="compositionally biased region" description="Basic and acidic residues" evidence="5">
    <location>
        <begin position="76"/>
        <end position="86"/>
    </location>
</feature>
<dbReference type="InterPro" id="IPR000740">
    <property type="entry name" value="GrpE"/>
</dbReference>
<dbReference type="Gene3D" id="3.90.20.20">
    <property type="match status" value="1"/>
</dbReference>
<name>A0AAV5AIB3_9AGAM</name>
<feature type="compositionally biased region" description="Polar residues" evidence="5">
    <location>
        <begin position="54"/>
        <end position="75"/>
    </location>
</feature>
<protein>
    <recommendedName>
        <fullName evidence="3">GrpE protein homolog, mitochondrial</fullName>
    </recommendedName>
</protein>
<dbReference type="GO" id="GO:0051087">
    <property type="term" value="F:protein-folding chaperone binding"/>
    <property type="evidence" value="ECO:0007669"/>
    <property type="project" value="InterPro"/>
</dbReference>
<evidence type="ECO:0000313" key="6">
    <source>
        <dbReference type="EMBL" id="GJJ12414.1"/>
    </source>
</evidence>
<keyword evidence="7" id="KW-1185">Reference proteome</keyword>
<feature type="compositionally biased region" description="Low complexity" evidence="5">
    <location>
        <begin position="158"/>
        <end position="171"/>
    </location>
</feature>
<dbReference type="PROSITE" id="PS01071">
    <property type="entry name" value="GRPE"/>
    <property type="match status" value="1"/>
</dbReference>
<organism evidence="6 7">
    <name type="scientific">Clathrus columnatus</name>
    <dbReference type="NCBI Taxonomy" id="1419009"/>
    <lineage>
        <taxon>Eukaryota</taxon>
        <taxon>Fungi</taxon>
        <taxon>Dikarya</taxon>
        <taxon>Basidiomycota</taxon>
        <taxon>Agaricomycotina</taxon>
        <taxon>Agaricomycetes</taxon>
        <taxon>Phallomycetidae</taxon>
        <taxon>Phallales</taxon>
        <taxon>Clathraceae</taxon>
        <taxon>Clathrus</taxon>
    </lineage>
</organism>
<dbReference type="GO" id="GO:0051082">
    <property type="term" value="F:unfolded protein binding"/>
    <property type="evidence" value="ECO:0007669"/>
    <property type="project" value="TreeGrafter"/>
</dbReference>
<dbReference type="InterPro" id="IPR009012">
    <property type="entry name" value="GrpE_head"/>
</dbReference>
<accession>A0AAV5AIB3</accession>
<dbReference type="Pfam" id="PF01025">
    <property type="entry name" value="GrpE"/>
    <property type="match status" value="1"/>
</dbReference>
<gene>
    <name evidence="6" type="ORF">Clacol_006656</name>
</gene>
<dbReference type="InterPro" id="IPR013805">
    <property type="entry name" value="GrpE_CC"/>
</dbReference>
<dbReference type="Gene3D" id="2.30.22.10">
    <property type="entry name" value="Head domain of nucleotide exchange factor GrpE"/>
    <property type="match status" value="1"/>
</dbReference>
<dbReference type="HAMAP" id="MF_01151">
    <property type="entry name" value="GrpE"/>
    <property type="match status" value="1"/>
</dbReference>
<dbReference type="GO" id="GO:0042803">
    <property type="term" value="F:protein homodimerization activity"/>
    <property type="evidence" value="ECO:0007669"/>
    <property type="project" value="InterPro"/>
</dbReference>
<dbReference type="GO" id="GO:0030150">
    <property type="term" value="P:protein import into mitochondrial matrix"/>
    <property type="evidence" value="ECO:0007669"/>
    <property type="project" value="TreeGrafter"/>
</dbReference>
<dbReference type="SUPFAM" id="SSF58014">
    <property type="entry name" value="Coiled-coil domain of nucleotide exchange factor GrpE"/>
    <property type="match status" value="1"/>
</dbReference>
<dbReference type="FunFam" id="2.30.22.10:FF:000002">
    <property type="entry name" value="GrpE protein homolog"/>
    <property type="match status" value="1"/>
</dbReference>
<evidence type="ECO:0000256" key="3">
    <source>
        <dbReference type="ARBA" id="ARBA00014521"/>
    </source>
</evidence>